<evidence type="ECO:0000313" key="2">
    <source>
        <dbReference type="Proteomes" id="UP000288805"/>
    </source>
</evidence>
<evidence type="ECO:0000313" key="1">
    <source>
        <dbReference type="EMBL" id="RVX12575.1"/>
    </source>
</evidence>
<sequence length="133" mass="14672">MTPAATAGGRHDVPATGKWTGLRQLKAVLGFMCDQNFMVGRYRLRSSKTSSCNGGDDVLSVILYVTFSWTRSDPLETRKPPQCNMQPTKPSYHFSFSLPGTRIIGLLGLIVFSNAADMNTWRNAIQIQRTTGS</sequence>
<accession>A0A438JUF4</accession>
<comment type="caution">
    <text evidence="1">The sequence shown here is derived from an EMBL/GenBank/DDBJ whole genome shotgun (WGS) entry which is preliminary data.</text>
</comment>
<dbReference type="EMBL" id="QGNW01000027">
    <property type="protein sequence ID" value="RVX12575.1"/>
    <property type="molecule type" value="Genomic_DNA"/>
</dbReference>
<protein>
    <submittedName>
        <fullName evidence="1">Uncharacterized protein</fullName>
    </submittedName>
</protein>
<reference evidence="1 2" key="1">
    <citation type="journal article" date="2018" name="PLoS Genet.">
        <title>Population sequencing reveals clonal diversity and ancestral inbreeding in the grapevine cultivar Chardonnay.</title>
        <authorList>
            <person name="Roach M.J."/>
            <person name="Johnson D.L."/>
            <person name="Bohlmann J."/>
            <person name="van Vuuren H.J."/>
            <person name="Jones S.J."/>
            <person name="Pretorius I.S."/>
            <person name="Schmidt S.A."/>
            <person name="Borneman A.R."/>
        </authorList>
    </citation>
    <scope>NUCLEOTIDE SEQUENCE [LARGE SCALE GENOMIC DNA]</scope>
    <source>
        <strain evidence="2">cv. Chardonnay</strain>
        <tissue evidence="1">Leaf</tissue>
    </source>
</reference>
<dbReference type="AlphaFoldDB" id="A0A438JUF4"/>
<organism evidence="1 2">
    <name type="scientific">Vitis vinifera</name>
    <name type="common">Grape</name>
    <dbReference type="NCBI Taxonomy" id="29760"/>
    <lineage>
        <taxon>Eukaryota</taxon>
        <taxon>Viridiplantae</taxon>
        <taxon>Streptophyta</taxon>
        <taxon>Embryophyta</taxon>
        <taxon>Tracheophyta</taxon>
        <taxon>Spermatophyta</taxon>
        <taxon>Magnoliopsida</taxon>
        <taxon>eudicotyledons</taxon>
        <taxon>Gunneridae</taxon>
        <taxon>Pentapetalae</taxon>
        <taxon>rosids</taxon>
        <taxon>Vitales</taxon>
        <taxon>Vitaceae</taxon>
        <taxon>Viteae</taxon>
        <taxon>Vitis</taxon>
    </lineage>
</organism>
<proteinExistence type="predicted"/>
<gene>
    <name evidence="1" type="ORF">CK203_011805</name>
</gene>
<dbReference type="Proteomes" id="UP000288805">
    <property type="component" value="Unassembled WGS sequence"/>
</dbReference>
<name>A0A438JUF4_VITVI</name>